<organism evidence="4 5">
    <name type="scientific">Gordonia jinhuaensis</name>
    <dbReference type="NCBI Taxonomy" id="1517702"/>
    <lineage>
        <taxon>Bacteria</taxon>
        <taxon>Bacillati</taxon>
        <taxon>Actinomycetota</taxon>
        <taxon>Actinomycetes</taxon>
        <taxon>Mycobacteriales</taxon>
        <taxon>Gordoniaceae</taxon>
        <taxon>Gordonia</taxon>
    </lineage>
</organism>
<keyword evidence="5" id="KW-1185">Reference proteome</keyword>
<evidence type="ECO:0000256" key="1">
    <source>
        <dbReference type="ARBA" id="ARBA00008898"/>
    </source>
</evidence>
<evidence type="ECO:0000259" key="3">
    <source>
        <dbReference type="SMART" id="SM00903"/>
    </source>
</evidence>
<protein>
    <submittedName>
        <fullName evidence="4">Oxidoreductase</fullName>
    </submittedName>
</protein>
<reference evidence="4" key="1">
    <citation type="journal article" date="2014" name="Int. J. Syst. Evol. Microbiol.">
        <title>Complete genome sequence of Corynebacterium casei LMG S-19264T (=DSM 44701T), isolated from a smear-ripened cheese.</title>
        <authorList>
            <consortium name="US DOE Joint Genome Institute (JGI-PGF)"/>
            <person name="Walter F."/>
            <person name="Albersmeier A."/>
            <person name="Kalinowski J."/>
            <person name="Ruckert C."/>
        </authorList>
    </citation>
    <scope>NUCLEOTIDE SEQUENCE</scope>
    <source>
        <strain evidence="4">CGMCC 1.12827</strain>
    </source>
</reference>
<dbReference type="InterPro" id="IPR050268">
    <property type="entry name" value="NADH-dep_flavin_reductase"/>
</dbReference>
<gene>
    <name evidence="4" type="ORF">GCM10011489_26780</name>
</gene>
<evidence type="ECO:0000313" key="4">
    <source>
        <dbReference type="EMBL" id="GGB37681.1"/>
    </source>
</evidence>
<evidence type="ECO:0000313" key="5">
    <source>
        <dbReference type="Proteomes" id="UP000621454"/>
    </source>
</evidence>
<dbReference type="SUPFAM" id="SSF50475">
    <property type="entry name" value="FMN-binding split barrel"/>
    <property type="match status" value="1"/>
</dbReference>
<dbReference type="GO" id="GO:0010181">
    <property type="term" value="F:FMN binding"/>
    <property type="evidence" value="ECO:0007669"/>
    <property type="project" value="InterPro"/>
</dbReference>
<dbReference type="PANTHER" id="PTHR30466">
    <property type="entry name" value="FLAVIN REDUCTASE"/>
    <property type="match status" value="1"/>
</dbReference>
<accession>A0A916TBK0</accession>
<dbReference type="GO" id="GO:0042602">
    <property type="term" value="F:riboflavin reductase (NADPH) activity"/>
    <property type="evidence" value="ECO:0007669"/>
    <property type="project" value="TreeGrafter"/>
</dbReference>
<dbReference type="AlphaFoldDB" id="A0A916TBK0"/>
<sequence>MSTPINSPDLVPTTDAAALRAAYSCFPSGVVAVCADPGEGRLGMAASSFTTVSLTPPLVSLCVQNTSTTWPRLRNAPRLGVSVFAKDQGGLVRQLAGPAEHRFDDIEPLTTADGAVFIPDSAVQLSCSIYNEIPAGDHILVLLRIESLHADVGVDPLVFHASTFRALETRAIR</sequence>
<reference evidence="4" key="2">
    <citation type="submission" date="2020-09" db="EMBL/GenBank/DDBJ databases">
        <authorList>
            <person name="Sun Q."/>
            <person name="Zhou Y."/>
        </authorList>
    </citation>
    <scope>NUCLEOTIDE SEQUENCE</scope>
    <source>
        <strain evidence="4">CGMCC 1.12827</strain>
    </source>
</reference>
<dbReference type="RefSeq" id="WP_188587090.1">
    <property type="nucleotide sequence ID" value="NZ_BMGC01000020.1"/>
</dbReference>
<evidence type="ECO:0000256" key="2">
    <source>
        <dbReference type="ARBA" id="ARBA00023002"/>
    </source>
</evidence>
<dbReference type="PANTHER" id="PTHR30466:SF11">
    <property type="entry name" value="FLAVIN-DEPENDENT MONOOXYGENASE, REDUCTASE SUBUNIT HSAB"/>
    <property type="match status" value="1"/>
</dbReference>
<keyword evidence="2" id="KW-0560">Oxidoreductase</keyword>
<comment type="caution">
    <text evidence="4">The sequence shown here is derived from an EMBL/GenBank/DDBJ whole genome shotgun (WGS) entry which is preliminary data.</text>
</comment>
<feature type="domain" description="Flavin reductase like" evidence="3">
    <location>
        <begin position="23"/>
        <end position="166"/>
    </location>
</feature>
<dbReference type="Proteomes" id="UP000621454">
    <property type="component" value="Unassembled WGS sequence"/>
</dbReference>
<comment type="similarity">
    <text evidence="1">Belongs to the non-flavoprotein flavin reductase family.</text>
</comment>
<dbReference type="SMART" id="SM00903">
    <property type="entry name" value="Flavin_Reduct"/>
    <property type="match status" value="1"/>
</dbReference>
<name>A0A916TBK0_9ACTN</name>
<dbReference type="InterPro" id="IPR002563">
    <property type="entry name" value="Flavin_Rdtase-like_dom"/>
</dbReference>
<dbReference type="InterPro" id="IPR012349">
    <property type="entry name" value="Split_barrel_FMN-bd"/>
</dbReference>
<dbReference type="Gene3D" id="2.30.110.10">
    <property type="entry name" value="Electron Transport, Fmn-binding Protein, Chain A"/>
    <property type="match status" value="1"/>
</dbReference>
<proteinExistence type="inferred from homology"/>
<dbReference type="EMBL" id="BMGC01000020">
    <property type="protein sequence ID" value="GGB37681.1"/>
    <property type="molecule type" value="Genomic_DNA"/>
</dbReference>
<dbReference type="Pfam" id="PF01613">
    <property type="entry name" value="Flavin_Reduct"/>
    <property type="match status" value="1"/>
</dbReference>